<keyword evidence="7" id="KW-0464">Manganese</keyword>
<proteinExistence type="inferred from homology"/>
<evidence type="ECO:0000313" key="13">
    <source>
        <dbReference type="EMBL" id="QLL30798.1"/>
    </source>
</evidence>
<evidence type="ECO:0000256" key="5">
    <source>
        <dbReference type="ARBA" id="ARBA00022862"/>
    </source>
</evidence>
<dbReference type="PIRSF" id="PIRSF000349">
    <property type="entry name" value="SODismutase"/>
    <property type="match status" value="1"/>
</dbReference>
<dbReference type="PROSITE" id="PS00088">
    <property type="entry name" value="SOD_MN"/>
    <property type="match status" value="1"/>
</dbReference>
<feature type="binding site" evidence="9">
    <location>
        <position position="105"/>
    </location>
    <ligand>
        <name>Mn(2+)</name>
        <dbReference type="ChEBI" id="CHEBI:29035"/>
    </ligand>
</feature>
<reference evidence="13 14" key="1">
    <citation type="submission" date="2020-06" db="EMBL/GenBank/DDBJ databases">
        <title>The yeast mating-type switching endonuclease HO is a domesticated member of an unorthodox homing genetic element family.</title>
        <authorList>
            <person name="Coughlan A.Y."/>
            <person name="Lombardi L."/>
            <person name="Braun-Galleani S."/>
            <person name="Martos A.R."/>
            <person name="Galeote V."/>
            <person name="Bigey F."/>
            <person name="Dequin S."/>
            <person name="Byrne K.P."/>
            <person name="Wolfe K.H."/>
        </authorList>
    </citation>
    <scope>NUCLEOTIDE SEQUENCE [LARGE SCALE GENOMIC DNA]</scope>
    <source>
        <strain evidence="13 14">CBS764</strain>
    </source>
</reference>
<dbReference type="GO" id="GO:0004784">
    <property type="term" value="F:superoxide dismutase activity"/>
    <property type="evidence" value="ECO:0007669"/>
    <property type="project" value="UniProtKB-EC"/>
</dbReference>
<dbReference type="EMBL" id="CP059246">
    <property type="protein sequence ID" value="QLL30798.1"/>
    <property type="molecule type" value="Genomic_DNA"/>
</dbReference>
<dbReference type="InterPro" id="IPR019831">
    <property type="entry name" value="Mn/Fe_SOD_N"/>
</dbReference>
<dbReference type="Gene3D" id="3.55.40.20">
    <property type="entry name" value="Iron/manganese superoxide dismutase, C-terminal domain"/>
    <property type="match status" value="1"/>
</dbReference>
<evidence type="ECO:0000256" key="9">
    <source>
        <dbReference type="PIRSR" id="PIRSR000349-1"/>
    </source>
</evidence>
<evidence type="ECO:0000256" key="4">
    <source>
        <dbReference type="ARBA" id="ARBA00022723"/>
    </source>
</evidence>
<evidence type="ECO:0000256" key="8">
    <source>
        <dbReference type="ARBA" id="ARBA00049204"/>
    </source>
</evidence>
<protein>
    <recommendedName>
        <fullName evidence="3 10">Superoxide dismutase</fullName>
        <ecNumber evidence="3 10">1.15.1.1</ecNumber>
    </recommendedName>
</protein>
<dbReference type="Proteomes" id="UP000515788">
    <property type="component" value="Chromosome 1"/>
</dbReference>
<comment type="catalytic activity">
    <reaction evidence="8 10">
        <text>2 superoxide + 2 H(+) = H2O2 + O2</text>
        <dbReference type="Rhea" id="RHEA:20696"/>
        <dbReference type="ChEBI" id="CHEBI:15378"/>
        <dbReference type="ChEBI" id="CHEBI:15379"/>
        <dbReference type="ChEBI" id="CHEBI:16240"/>
        <dbReference type="ChEBI" id="CHEBI:18421"/>
        <dbReference type="EC" id="1.15.1.1"/>
    </reaction>
</comment>
<dbReference type="Gene3D" id="1.10.287.990">
    <property type="entry name" value="Fe,Mn superoxide dismutase (SOD) domain"/>
    <property type="match status" value="1"/>
</dbReference>
<feature type="binding site" evidence="9">
    <location>
        <position position="50"/>
    </location>
    <ligand>
        <name>Mn(2+)</name>
        <dbReference type="ChEBI" id="CHEBI:29035"/>
    </ligand>
</feature>
<dbReference type="InterPro" id="IPR050265">
    <property type="entry name" value="Fe/Mn_Superoxide_Dismutase"/>
</dbReference>
<keyword evidence="14" id="KW-1185">Reference proteome</keyword>
<dbReference type="AlphaFoldDB" id="A0A7G3ZBB2"/>
<evidence type="ECO:0000256" key="10">
    <source>
        <dbReference type="RuleBase" id="RU000414"/>
    </source>
</evidence>
<dbReference type="PRINTS" id="PR01703">
    <property type="entry name" value="MNSODISMTASE"/>
</dbReference>
<dbReference type="KEGG" id="tgb:HG536_0A06130"/>
<dbReference type="PANTHER" id="PTHR11404:SF6">
    <property type="entry name" value="SUPEROXIDE DISMUTASE [MN], MITOCHONDRIAL"/>
    <property type="match status" value="1"/>
</dbReference>
<evidence type="ECO:0000256" key="2">
    <source>
        <dbReference type="ARBA" id="ARBA00008714"/>
    </source>
</evidence>
<evidence type="ECO:0000259" key="12">
    <source>
        <dbReference type="Pfam" id="PF02777"/>
    </source>
</evidence>
<keyword evidence="4 9" id="KW-0479">Metal-binding</keyword>
<dbReference type="GeneID" id="59323895"/>
<dbReference type="InterPro" id="IPR001189">
    <property type="entry name" value="Mn/Fe_SOD"/>
</dbReference>
<keyword evidence="5" id="KW-0049">Antioxidant</keyword>
<keyword evidence="6 10" id="KW-0560">Oxidoreductase</keyword>
<evidence type="ECO:0000259" key="11">
    <source>
        <dbReference type="Pfam" id="PF00081"/>
    </source>
</evidence>
<evidence type="ECO:0000256" key="7">
    <source>
        <dbReference type="ARBA" id="ARBA00023211"/>
    </source>
</evidence>
<dbReference type="InterPro" id="IPR019833">
    <property type="entry name" value="Mn/Fe_SOD_BS"/>
</dbReference>
<organism evidence="13 14">
    <name type="scientific">Torulaspora globosa</name>
    <dbReference type="NCBI Taxonomy" id="48254"/>
    <lineage>
        <taxon>Eukaryota</taxon>
        <taxon>Fungi</taxon>
        <taxon>Dikarya</taxon>
        <taxon>Ascomycota</taxon>
        <taxon>Saccharomycotina</taxon>
        <taxon>Saccharomycetes</taxon>
        <taxon>Saccharomycetales</taxon>
        <taxon>Saccharomycetaceae</taxon>
        <taxon>Torulaspora</taxon>
    </lineage>
</organism>
<dbReference type="InterPro" id="IPR036324">
    <property type="entry name" value="Mn/Fe_SOD_N_sf"/>
</dbReference>
<comment type="cofactor">
    <cofactor evidence="1">
        <name>Mn(2+)</name>
        <dbReference type="ChEBI" id="CHEBI:29035"/>
    </cofactor>
</comment>
<gene>
    <name evidence="13" type="ORF">HG536_0A06130</name>
</gene>
<dbReference type="Pfam" id="PF00081">
    <property type="entry name" value="Sod_Fe_N"/>
    <property type="match status" value="1"/>
</dbReference>
<sequence>MFAKNCVGTVRRAGLGASFMARRTKVTLPELDWDFNALEPHISGKINELHYSKHHQTYVNGFNTAVEQLEDLSSQLAKEPSPSVARKILGVQQNLKFHGGGYTNHCLFWKNLAPESQGGGEPPKGALAEQIESQFGSLDNLIKLTNTKLAGIQGSGWAFLVKDLDNGGKLEVVQRYNQDTVTGSLIPVLAIDAWEHAYYLQYENRKAEYFGAIWNVVNWKEAARRFETCEIK</sequence>
<dbReference type="InterPro" id="IPR019832">
    <property type="entry name" value="Mn/Fe_SOD_C"/>
</dbReference>
<comment type="function">
    <text evidence="10">Destroys radicals which are normally produced within the cells and which are toxic to biological systems.</text>
</comment>
<evidence type="ECO:0000256" key="6">
    <source>
        <dbReference type="ARBA" id="ARBA00023002"/>
    </source>
</evidence>
<evidence type="ECO:0000256" key="3">
    <source>
        <dbReference type="ARBA" id="ARBA00012682"/>
    </source>
</evidence>
<feature type="binding site" evidence="9">
    <location>
        <position position="196"/>
    </location>
    <ligand>
        <name>Mn(2+)</name>
        <dbReference type="ChEBI" id="CHEBI:29035"/>
    </ligand>
</feature>
<feature type="binding site" evidence="9">
    <location>
        <position position="192"/>
    </location>
    <ligand>
        <name>Mn(2+)</name>
        <dbReference type="ChEBI" id="CHEBI:29035"/>
    </ligand>
</feature>
<evidence type="ECO:0000313" key="14">
    <source>
        <dbReference type="Proteomes" id="UP000515788"/>
    </source>
</evidence>
<dbReference type="PANTHER" id="PTHR11404">
    <property type="entry name" value="SUPEROXIDE DISMUTASE 2"/>
    <property type="match status" value="1"/>
</dbReference>
<name>A0A7G3ZBB2_9SACH</name>
<dbReference type="SUPFAM" id="SSF54719">
    <property type="entry name" value="Fe,Mn superoxide dismutase (SOD), C-terminal domain"/>
    <property type="match status" value="1"/>
</dbReference>
<comment type="similarity">
    <text evidence="2 10">Belongs to the iron/manganese superoxide dismutase family.</text>
</comment>
<dbReference type="SUPFAM" id="SSF46609">
    <property type="entry name" value="Fe,Mn superoxide dismutase (SOD), N-terminal domain"/>
    <property type="match status" value="1"/>
</dbReference>
<dbReference type="FunFam" id="1.10.287.990:FF:000001">
    <property type="entry name" value="Superoxide dismutase"/>
    <property type="match status" value="1"/>
</dbReference>
<dbReference type="InterPro" id="IPR036314">
    <property type="entry name" value="SOD_C_sf"/>
</dbReference>
<dbReference type="FunFam" id="3.55.40.20:FF:000002">
    <property type="entry name" value="Superoxide dismutase"/>
    <property type="match status" value="1"/>
</dbReference>
<dbReference type="GO" id="GO:0030145">
    <property type="term" value="F:manganese ion binding"/>
    <property type="evidence" value="ECO:0007669"/>
    <property type="project" value="TreeGrafter"/>
</dbReference>
<evidence type="ECO:0000256" key="1">
    <source>
        <dbReference type="ARBA" id="ARBA00001936"/>
    </source>
</evidence>
<feature type="domain" description="Manganese/iron superoxide dismutase C-terminal" evidence="12">
    <location>
        <begin position="123"/>
        <end position="225"/>
    </location>
</feature>
<feature type="domain" description="Manganese/iron superoxide dismutase N-terminal" evidence="11">
    <location>
        <begin position="27"/>
        <end position="113"/>
    </location>
</feature>
<dbReference type="GO" id="GO:0005739">
    <property type="term" value="C:mitochondrion"/>
    <property type="evidence" value="ECO:0007669"/>
    <property type="project" value="UniProtKB-ARBA"/>
</dbReference>
<dbReference type="EC" id="1.15.1.1" evidence="3 10"/>
<accession>A0A7G3ZBB2</accession>
<dbReference type="Pfam" id="PF02777">
    <property type="entry name" value="Sod_Fe_C"/>
    <property type="match status" value="1"/>
</dbReference>
<dbReference type="RefSeq" id="XP_037137473.1">
    <property type="nucleotide sequence ID" value="XM_037281578.1"/>
</dbReference>
<dbReference type="OrthoDB" id="239262at2759"/>